<name>A0ABT9R8L3_9ACTN</name>
<feature type="compositionally biased region" description="Low complexity" evidence="1">
    <location>
        <begin position="118"/>
        <end position="135"/>
    </location>
</feature>
<feature type="compositionally biased region" description="Basic and acidic residues" evidence="1">
    <location>
        <begin position="52"/>
        <end position="61"/>
    </location>
</feature>
<evidence type="ECO:0000256" key="1">
    <source>
        <dbReference type="SAM" id="MobiDB-lite"/>
    </source>
</evidence>
<proteinExistence type="predicted"/>
<organism evidence="2 3">
    <name type="scientific">Streptosporangium brasiliense</name>
    <dbReference type="NCBI Taxonomy" id="47480"/>
    <lineage>
        <taxon>Bacteria</taxon>
        <taxon>Bacillati</taxon>
        <taxon>Actinomycetota</taxon>
        <taxon>Actinomycetes</taxon>
        <taxon>Streptosporangiales</taxon>
        <taxon>Streptosporangiaceae</taxon>
        <taxon>Streptosporangium</taxon>
    </lineage>
</organism>
<dbReference type="EMBL" id="JAUSRB010000002">
    <property type="protein sequence ID" value="MDP9864745.1"/>
    <property type="molecule type" value="Genomic_DNA"/>
</dbReference>
<accession>A0ABT9R8L3</accession>
<protein>
    <submittedName>
        <fullName evidence="2">Uncharacterized protein</fullName>
    </submittedName>
</protein>
<gene>
    <name evidence="2" type="ORF">J2S55_004011</name>
</gene>
<comment type="caution">
    <text evidence="2">The sequence shown here is derived from an EMBL/GenBank/DDBJ whole genome shotgun (WGS) entry which is preliminary data.</text>
</comment>
<reference evidence="2 3" key="1">
    <citation type="submission" date="2023-07" db="EMBL/GenBank/DDBJ databases">
        <title>Sequencing the genomes of 1000 actinobacteria strains.</title>
        <authorList>
            <person name="Klenk H.-P."/>
        </authorList>
    </citation>
    <scope>NUCLEOTIDE SEQUENCE [LARGE SCALE GENOMIC DNA]</scope>
    <source>
        <strain evidence="2 3">DSM 44109</strain>
    </source>
</reference>
<keyword evidence="3" id="KW-1185">Reference proteome</keyword>
<evidence type="ECO:0000313" key="2">
    <source>
        <dbReference type="EMBL" id="MDP9864745.1"/>
    </source>
</evidence>
<feature type="compositionally biased region" description="Low complexity" evidence="1">
    <location>
        <begin position="90"/>
        <end position="111"/>
    </location>
</feature>
<evidence type="ECO:0000313" key="3">
    <source>
        <dbReference type="Proteomes" id="UP001230426"/>
    </source>
</evidence>
<dbReference type="Proteomes" id="UP001230426">
    <property type="component" value="Unassembled WGS sequence"/>
</dbReference>
<feature type="region of interest" description="Disordered" evidence="1">
    <location>
        <begin position="52"/>
        <end position="135"/>
    </location>
</feature>
<sequence length="135" mass="13516">MRQSRRGAPFGWLLALLFPLLVAGGTHAGGVTALLGHAGVISVAGEHRPLLREARPGGERRPRSHQVLPGGEQHLLTTGHAGTGAGGGHPAVAGPAARHLPPASGSGPRPAGADDPRPLAALLVRPARAPPSTGV</sequence>
<dbReference type="RefSeq" id="WP_306863106.1">
    <property type="nucleotide sequence ID" value="NZ_JAUSRB010000002.1"/>
</dbReference>